<evidence type="ECO:0000313" key="13">
    <source>
        <dbReference type="EMBL" id="KAG8442944.1"/>
    </source>
</evidence>
<proteinExistence type="predicted"/>
<sequence>MSVIGCRSANHRRDCRSRPLLAFSRKQRAWQCSGGKREDSKNATVNGEDEIRSSATNQGYVFPEGKITPNTVFVGGIDIRMDEIEIRDFFGRFGNVKEVKIITDRTGVSKGYGFVSFYDEVDVQKIVESQINFHGKKLKLGPAIRKMQNMYTYLQPRPVVLSPPAQINSAWSNPSVDPYAQHPPIANPVAQYIQACPYPNYSPMVIQQIPISCQQPSYFQFSQQWPDQRNYIFPPPAFTFNYRCGDVDSNGNETLQSEFPLLDQTVSVSGNSPQKKSVDQSIQTVVTCLFSPENRSPRSFVSHEEYIKDKRVHQLRRSKTVFKTVTN</sequence>
<dbReference type="GO" id="GO:0007283">
    <property type="term" value="P:spermatogenesis"/>
    <property type="evidence" value="ECO:0007669"/>
    <property type="project" value="UniProtKB-KW"/>
</dbReference>
<keyword evidence="5" id="KW-0810">Translation regulation</keyword>
<dbReference type="OrthoDB" id="762982at2759"/>
<evidence type="ECO:0000256" key="10">
    <source>
        <dbReference type="ARBA" id="ARBA00064561"/>
    </source>
</evidence>
<dbReference type="SUPFAM" id="SSF54928">
    <property type="entry name" value="RNA-binding domain, RBD"/>
    <property type="match status" value="1"/>
</dbReference>
<comment type="function">
    <text evidence="9">RNA-binding protein that is required for primordial germ cell (PGC) differentiation and indirectly necessary for the migration of PGCs through the endoderm. May promote meiotic cell division during spermatogenesis. Shows a preference for G- and U-rich RNAs and probably binds the 3'-UTR of target mRNAs. Stimulates the initiation of translation of mRNAs through the recruitment of poly(A)-binding proteins (PABPs).</text>
</comment>
<evidence type="ECO:0000256" key="9">
    <source>
        <dbReference type="ARBA" id="ARBA00057262"/>
    </source>
</evidence>
<organism evidence="13 14">
    <name type="scientific">Hymenochirus boettgeri</name>
    <name type="common">Congo dwarf clawed frog</name>
    <dbReference type="NCBI Taxonomy" id="247094"/>
    <lineage>
        <taxon>Eukaryota</taxon>
        <taxon>Metazoa</taxon>
        <taxon>Chordata</taxon>
        <taxon>Craniata</taxon>
        <taxon>Vertebrata</taxon>
        <taxon>Euteleostomi</taxon>
        <taxon>Amphibia</taxon>
        <taxon>Batrachia</taxon>
        <taxon>Anura</taxon>
        <taxon>Pipoidea</taxon>
        <taxon>Pipidae</taxon>
        <taxon>Pipinae</taxon>
        <taxon>Hymenochirus</taxon>
    </lineage>
</organism>
<dbReference type="AlphaFoldDB" id="A0A8T2JHG0"/>
<dbReference type="InterPro" id="IPR035979">
    <property type="entry name" value="RBD_domain_sf"/>
</dbReference>
<dbReference type="GO" id="GO:0045948">
    <property type="term" value="P:positive regulation of translational initiation"/>
    <property type="evidence" value="ECO:0007669"/>
    <property type="project" value="TreeGrafter"/>
</dbReference>
<dbReference type="SMART" id="SM00360">
    <property type="entry name" value="RRM"/>
    <property type="match status" value="1"/>
</dbReference>
<dbReference type="EMBL" id="JAACNH010000005">
    <property type="protein sequence ID" value="KAG8442944.1"/>
    <property type="molecule type" value="Genomic_DNA"/>
</dbReference>
<evidence type="ECO:0000256" key="4">
    <source>
        <dbReference type="ARBA" id="ARBA00022782"/>
    </source>
</evidence>
<evidence type="ECO:0000256" key="6">
    <source>
        <dbReference type="ARBA" id="ARBA00022871"/>
    </source>
</evidence>
<dbReference type="Pfam" id="PF00076">
    <property type="entry name" value="RRM_1"/>
    <property type="match status" value="1"/>
</dbReference>
<evidence type="ECO:0000256" key="11">
    <source>
        <dbReference type="PROSITE-ProRule" id="PRU00176"/>
    </source>
</evidence>
<dbReference type="GO" id="GO:0045495">
    <property type="term" value="C:pole plasm"/>
    <property type="evidence" value="ECO:0007669"/>
    <property type="project" value="UniProtKB-ARBA"/>
</dbReference>
<comment type="subcellular location">
    <subcellularLocation>
        <location evidence="1">Cytoplasm</location>
    </subcellularLocation>
</comment>
<dbReference type="GO" id="GO:0070935">
    <property type="term" value="P:3'-UTR-mediated mRNA stabilization"/>
    <property type="evidence" value="ECO:0007669"/>
    <property type="project" value="TreeGrafter"/>
</dbReference>
<reference evidence="13" key="1">
    <citation type="thesis" date="2020" institute="ProQuest LLC" country="789 East Eisenhower Parkway, Ann Arbor, MI, USA">
        <title>Comparative Genomics and Chromosome Evolution.</title>
        <authorList>
            <person name="Mudd A.B."/>
        </authorList>
    </citation>
    <scope>NUCLEOTIDE SEQUENCE</scope>
    <source>
        <strain evidence="13">Female2</strain>
        <tissue evidence="13">Blood</tissue>
    </source>
</reference>
<dbReference type="InterPro" id="IPR000504">
    <property type="entry name" value="RRM_dom"/>
</dbReference>
<evidence type="ECO:0000256" key="8">
    <source>
        <dbReference type="ARBA" id="ARBA00022943"/>
    </source>
</evidence>
<evidence type="ECO:0000256" key="7">
    <source>
        <dbReference type="ARBA" id="ARBA00022884"/>
    </source>
</evidence>
<dbReference type="Proteomes" id="UP000812440">
    <property type="component" value="Chromosome 6"/>
</dbReference>
<keyword evidence="2" id="KW-0217">Developmental protein</keyword>
<dbReference type="PROSITE" id="PS50102">
    <property type="entry name" value="RRM"/>
    <property type="match status" value="1"/>
</dbReference>
<keyword evidence="8" id="KW-0896">Oogenesis</keyword>
<evidence type="ECO:0000256" key="2">
    <source>
        <dbReference type="ARBA" id="ARBA00022473"/>
    </source>
</evidence>
<evidence type="ECO:0000256" key="3">
    <source>
        <dbReference type="ARBA" id="ARBA00022490"/>
    </source>
</evidence>
<evidence type="ECO:0000313" key="14">
    <source>
        <dbReference type="Proteomes" id="UP000812440"/>
    </source>
</evidence>
<evidence type="ECO:0000256" key="1">
    <source>
        <dbReference type="ARBA" id="ARBA00004496"/>
    </source>
</evidence>
<feature type="domain" description="RRM" evidence="12">
    <location>
        <begin position="70"/>
        <end position="145"/>
    </location>
</feature>
<dbReference type="FunFam" id="3.30.70.330:FF:000180">
    <property type="entry name" value="Deleted in azoospermia-like"/>
    <property type="match status" value="1"/>
</dbReference>
<evidence type="ECO:0000256" key="5">
    <source>
        <dbReference type="ARBA" id="ARBA00022845"/>
    </source>
</evidence>
<gene>
    <name evidence="13" type="ORF">GDO86_011672</name>
</gene>
<protein>
    <recommendedName>
        <fullName evidence="12">RRM domain-containing protein</fullName>
    </recommendedName>
</protein>
<dbReference type="GO" id="GO:0048477">
    <property type="term" value="P:oogenesis"/>
    <property type="evidence" value="ECO:0007669"/>
    <property type="project" value="UniProtKB-KW"/>
</dbReference>
<comment type="subunit">
    <text evidence="10">Interacts with the C-terminus of pabp1 and with epabp. Prior to oocyte maturation, found in a complex with epabp and pum2 proteins and spdy1 mRNA; pum2 dissociates from the complex during maturation.</text>
</comment>
<dbReference type="GO" id="GO:0003730">
    <property type="term" value="F:mRNA 3'-UTR binding"/>
    <property type="evidence" value="ECO:0007669"/>
    <property type="project" value="InterPro"/>
</dbReference>
<dbReference type="InterPro" id="IPR037551">
    <property type="entry name" value="DAZ_RRM_vert"/>
</dbReference>
<keyword evidence="3" id="KW-0963">Cytoplasm</keyword>
<name>A0A8T2JHG0_9PIPI</name>
<keyword evidence="4" id="KW-0221">Differentiation</keyword>
<keyword evidence="7 11" id="KW-0694">RNA-binding</keyword>
<dbReference type="Gene3D" id="3.30.70.330">
    <property type="match status" value="1"/>
</dbReference>
<dbReference type="PANTHER" id="PTHR11176:SF4">
    <property type="entry name" value="DELETED IN AZOOSPERMIA-LIKE"/>
    <property type="match status" value="1"/>
</dbReference>
<comment type="caution">
    <text evidence="13">The sequence shown here is derived from an EMBL/GenBank/DDBJ whole genome shotgun (WGS) entry which is preliminary data.</text>
</comment>
<dbReference type="GO" id="GO:0008494">
    <property type="term" value="F:translation activator activity"/>
    <property type="evidence" value="ECO:0007669"/>
    <property type="project" value="TreeGrafter"/>
</dbReference>
<keyword evidence="14" id="KW-1185">Reference proteome</keyword>
<dbReference type="PANTHER" id="PTHR11176">
    <property type="entry name" value="BOULE-RELATED"/>
    <property type="match status" value="1"/>
</dbReference>
<evidence type="ECO:0000259" key="12">
    <source>
        <dbReference type="PROSITE" id="PS50102"/>
    </source>
</evidence>
<dbReference type="InterPro" id="IPR012677">
    <property type="entry name" value="Nucleotide-bd_a/b_plait_sf"/>
</dbReference>
<accession>A0A8T2JHG0</accession>
<keyword evidence="6" id="KW-0744">Spermatogenesis</keyword>
<dbReference type="CDD" id="cd12672">
    <property type="entry name" value="RRM_DAZL"/>
    <property type="match status" value="1"/>
</dbReference>